<protein>
    <recommendedName>
        <fullName evidence="3">Centrosomal protein of 70 kDa</fullName>
    </recommendedName>
</protein>
<dbReference type="GO" id="GO:0070507">
    <property type="term" value="P:regulation of microtubule cytoskeleton organization"/>
    <property type="evidence" value="ECO:0007669"/>
    <property type="project" value="InterPro"/>
</dbReference>
<feature type="compositionally biased region" description="Basic and acidic residues" evidence="10">
    <location>
        <begin position="70"/>
        <end position="80"/>
    </location>
</feature>
<keyword evidence="6 9" id="KW-0175">Coiled coil</keyword>
<evidence type="ECO:0000256" key="6">
    <source>
        <dbReference type="ARBA" id="ARBA00023054"/>
    </source>
</evidence>
<dbReference type="PANTHER" id="PTHR14594:SF1">
    <property type="entry name" value="CENTROSOMAL PROTEIN OF 70 KDA"/>
    <property type="match status" value="1"/>
</dbReference>
<dbReference type="GO" id="GO:0005813">
    <property type="term" value="C:centrosome"/>
    <property type="evidence" value="ECO:0007669"/>
    <property type="project" value="UniProtKB-SubCell"/>
</dbReference>
<evidence type="ECO:0000256" key="4">
    <source>
        <dbReference type="ARBA" id="ARBA00022490"/>
    </source>
</evidence>
<comment type="subcellular location">
    <subcellularLocation>
        <location evidence="1">Cytoplasm</location>
        <location evidence="1">Cytoskeleton</location>
        <location evidence="1">Microtubule organizing center</location>
        <location evidence="1">Centrosome</location>
    </subcellularLocation>
</comment>
<feature type="compositionally biased region" description="Gly residues" evidence="10">
    <location>
        <begin position="1310"/>
        <end position="1330"/>
    </location>
</feature>
<evidence type="ECO:0000256" key="8">
    <source>
        <dbReference type="ARBA" id="ARBA00025273"/>
    </source>
</evidence>
<evidence type="ECO:0000256" key="1">
    <source>
        <dbReference type="ARBA" id="ARBA00004300"/>
    </source>
</evidence>
<feature type="compositionally biased region" description="Low complexity" evidence="10">
    <location>
        <begin position="336"/>
        <end position="356"/>
    </location>
</feature>
<dbReference type="GO" id="GO:0043015">
    <property type="term" value="F:gamma-tubulin binding"/>
    <property type="evidence" value="ECO:0007669"/>
    <property type="project" value="InterPro"/>
</dbReference>
<proteinExistence type="predicted"/>
<dbReference type="InterPro" id="IPR037692">
    <property type="entry name" value="CEP70"/>
</dbReference>
<dbReference type="EMBL" id="CDMZ01001873">
    <property type="protein sequence ID" value="CEM38646.1"/>
    <property type="molecule type" value="Genomic_DNA"/>
</dbReference>
<feature type="region of interest" description="Disordered" evidence="10">
    <location>
        <begin position="897"/>
        <end position="933"/>
    </location>
</feature>
<feature type="coiled-coil region" evidence="9">
    <location>
        <begin position="1182"/>
        <end position="1209"/>
    </location>
</feature>
<feature type="compositionally biased region" description="Basic and acidic residues" evidence="10">
    <location>
        <begin position="783"/>
        <end position="793"/>
    </location>
</feature>
<feature type="compositionally biased region" description="Acidic residues" evidence="10">
    <location>
        <begin position="648"/>
        <end position="663"/>
    </location>
</feature>
<accession>A0A0G4H4E8</accession>
<dbReference type="VEuPathDB" id="CryptoDB:Cvel_24664"/>
<feature type="compositionally biased region" description="Gly residues" evidence="10">
    <location>
        <begin position="1783"/>
        <end position="1797"/>
    </location>
</feature>
<name>A0A0G4H4E8_9ALVE</name>
<comment type="function">
    <text evidence="8">Plays a role in the organization of both preexisting and nascent microtubules in interphase cells. During mitosis, required for the organization and orientation of the mitotic spindle.</text>
</comment>
<reference evidence="11" key="1">
    <citation type="submission" date="2014-11" db="EMBL/GenBank/DDBJ databases">
        <authorList>
            <person name="Otto D Thomas"/>
            <person name="Naeem Raeece"/>
        </authorList>
    </citation>
    <scope>NUCLEOTIDE SEQUENCE</scope>
</reference>
<feature type="coiled-coil region" evidence="9">
    <location>
        <begin position="1339"/>
        <end position="1373"/>
    </location>
</feature>
<feature type="compositionally biased region" description="Acidic residues" evidence="10">
    <location>
        <begin position="313"/>
        <end position="322"/>
    </location>
</feature>
<keyword evidence="7" id="KW-0206">Cytoskeleton</keyword>
<feature type="region of interest" description="Disordered" evidence="10">
    <location>
        <begin position="961"/>
        <end position="1069"/>
    </location>
</feature>
<feature type="region of interest" description="Disordered" evidence="10">
    <location>
        <begin position="1766"/>
        <end position="1806"/>
    </location>
</feature>
<dbReference type="GO" id="GO:0060271">
    <property type="term" value="P:cilium assembly"/>
    <property type="evidence" value="ECO:0007669"/>
    <property type="project" value="InterPro"/>
</dbReference>
<feature type="compositionally biased region" description="Basic and acidic residues" evidence="10">
    <location>
        <begin position="223"/>
        <end position="235"/>
    </location>
</feature>
<dbReference type="PANTHER" id="PTHR14594">
    <property type="entry name" value="CENTROSOMAL PROTEIN OF 70 KDA"/>
    <property type="match status" value="1"/>
</dbReference>
<feature type="compositionally biased region" description="Polar residues" evidence="10">
    <location>
        <begin position="49"/>
        <end position="67"/>
    </location>
</feature>
<evidence type="ECO:0000313" key="11">
    <source>
        <dbReference type="EMBL" id="CEM38646.1"/>
    </source>
</evidence>
<evidence type="ECO:0000256" key="7">
    <source>
        <dbReference type="ARBA" id="ARBA00023212"/>
    </source>
</evidence>
<feature type="compositionally biased region" description="Basic and acidic residues" evidence="10">
    <location>
        <begin position="833"/>
        <end position="850"/>
    </location>
</feature>
<evidence type="ECO:0000256" key="9">
    <source>
        <dbReference type="SAM" id="Coils"/>
    </source>
</evidence>
<feature type="compositionally biased region" description="Basic and acidic residues" evidence="10">
    <location>
        <begin position="1008"/>
        <end position="1046"/>
    </location>
</feature>
<feature type="compositionally biased region" description="Low complexity" evidence="10">
    <location>
        <begin position="260"/>
        <end position="274"/>
    </location>
</feature>
<feature type="compositionally biased region" description="Basic and acidic residues" evidence="10">
    <location>
        <begin position="402"/>
        <end position="418"/>
    </location>
</feature>
<evidence type="ECO:0000256" key="2">
    <source>
        <dbReference type="ARBA" id="ARBA00011832"/>
    </source>
</evidence>
<evidence type="ECO:0000256" key="3">
    <source>
        <dbReference type="ARBA" id="ARBA00018408"/>
    </source>
</evidence>
<feature type="region of interest" description="Disordered" evidence="10">
    <location>
        <begin position="1631"/>
        <end position="1662"/>
    </location>
</feature>
<feature type="compositionally biased region" description="Basic and acidic residues" evidence="10">
    <location>
        <begin position="295"/>
        <end position="312"/>
    </location>
</feature>
<gene>
    <name evidence="11" type="ORF">Cvel_24664</name>
</gene>
<feature type="compositionally biased region" description="Polar residues" evidence="10">
    <location>
        <begin position="971"/>
        <end position="989"/>
    </location>
</feature>
<feature type="compositionally biased region" description="Low complexity" evidence="10">
    <location>
        <begin position="587"/>
        <end position="597"/>
    </location>
</feature>
<feature type="region of interest" description="Disordered" evidence="10">
    <location>
        <begin position="1508"/>
        <end position="1535"/>
    </location>
</feature>
<feature type="region of interest" description="Disordered" evidence="10">
    <location>
        <begin position="1"/>
        <end position="794"/>
    </location>
</feature>
<feature type="compositionally biased region" description="Gly residues" evidence="10">
    <location>
        <begin position="1270"/>
        <end position="1286"/>
    </location>
</feature>
<keyword evidence="5" id="KW-0802">TPR repeat</keyword>
<feature type="compositionally biased region" description="Basic and acidic residues" evidence="10">
    <location>
        <begin position="723"/>
        <end position="735"/>
    </location>
</feature>
<sequence length="1892" mass="199206">MSSSSQLTRDASLSEEENSSMGDDRGGRGELAGNTTVASETGGPRRLASHTTQRSFRSPSPTRTGTLEATRGDGIMEDHLLTSPSPFRSMRLDFHTPSASVEFTEGGGRGNFRAPPPVALTSPNGEEWQRESSSNFPFRPPSLDSSSGSSVEMNAAVAAERDSSHLNSRVPLFGQAEGVVSATRDAFGGGRGRSRMRTTTGRDPLRPPSIDGASDSDSEDETENRGRDRDRDAYRRPGTVVTRAGGPRGGTSKCPPPPGGDTSSSTSSVSSLGGQEEKGKGRAAHRIPFVSVSATERERVGDETEGGDRNDPQEDSENEGGDGETGLKESNLRPIKTASDTVSVSSASASAKASSALQRSTALLRRADEAIRRGRRGRGKTGASEGEDSRGSVLPADMEEERGDRRVKKESVKLRPLVESKGSGSRVLFESSPQLSLSHLRPPPSEAVSVSEGLETSVEGEDRGEVSSVHDHRGDRDRKREPSGGLKGQVSVSFGDGGGPGEGEGDNRPTRSGNVDRLSRHGDFQSSEPRGEEELETDTDINANPHVQKAPRISSDFPRRDRTHTRKDTHKKSPLSPCAPPPDSSEDSSSVLSLLPPHDADPCGRSSSSFRPSLFTGGKTSHPQKRETHTSFRFYKPSQSGMEGLNGSEEDYSLDSGEEEEELERLLSVSFKQVSAASQAVGKGRERYQRSQPPAVGKESLATGGGLPSAPAPPSDSSACSSMKRDREAPDREDLAPPQAQGKGPHSAAERERDAPASSFSLLGRVWESERGGGPSGAGGWEGEEKGGGEGGDRLVSVFVSRRDLQRVHERLRGVGLKGISAGAATSSIPSASERRGGPARRETTGEFRAGRRALRLDGRGHQSPPHVVEDSVGGVSLYAQQGVVADGPSEVCVISSRPQSAASTLRGGRGEEDGEEFGGQGEKAQVEEGASGAELVAALHESAAAIESRNRAILSLSGETADGTAGASPPFSSSHQLRSQTQGVSGSGQRDGRRQLLPSLAASGPAEKNRREDREGGVDEERFEKEKEDTTSAREDAEREIERSRLPAALSARAAAEEAETEARRELRRVEREKSELLTRLRAAEHQNKTREIELQKVRTALDKAATLESKRIERENEVLEKLKSNRMKAQAGGGSGNGPFSAASALSLLGATATIPPGPASSRSTASGLREQLAYAMEAVIALQRRLTSVETEKMRVEKELRETSRQLVGKDDELGRCRSLLGSAGGGGSVPNSVIEGGGGQIASPLCGGVGGGTSVLLNETTSPLGGEDGGGRGPSAAAAGGGAGAAVGDFLEALPVGGQDLSGGASQRGGGSLSILSGMGGGGGSAGEWRRRDGTRFLQQEISSLQAEKRELQKRVSCLEGALEEERREGERRILSVEQQLEASRMEAACLPSAQELKDLKTRNRELQDELIKRRASGWNGASARSLMKRDRDLHTLGLKRAADIPSSELLEIVQDCCRILRITDAFRLVEGVEKVADACLKLPAMTENLKALAAAVWRRQQRRQEPARGRGGAVLVPQEQGAGGPDEDEGGKALEALGVHAVCAEAASWGPLLEELDRKEGFLNRLFDLVCGGGVETAGANGVGLLSGGAERSGAAVSPNDARRLLLLEERVKVLCAVASAPSPGVGVEGSGGQEKANTSEDVAGGAVQGKGKGKGGTLLTTQAGDQNSSEMIVSHAMRLFDTKDEASLPARLSAVHRRNAELSNLWLSLCSSLGLNPDRTSIHQLLAAVGRLLPLANKTSVALSSAAVAAQGLVPPAQRGRGARLGFGAESDDGASSEGGGDPVGQGGGRGGRGEKASRAELERDRGVLLHVMRTFGVSSAEALDHQVDRLLRLLHEKSEAARTCETVQRVVGARIPAEVVPEINRLIKRAGEEGFARGRSAGARS</sequence>
<feature type="region of interest" description="Disordered" evidence="10">
    <location>
        <begin position="1305"/>
        <end position="1334"/>
    </location>
</feature>
<feature type="compositionally biased region" description="Gly residues" evidence="10">
    <location>
        <begin position="1652"/>
        <end position="1662"/>
    </location>
</feature>
<feature type="compositionally biased region" description="Gly residues" evidence="10">
    <location>
        <begin position="772"/>
        <end position="781"/>
    </location>
</feature>
<feature type="compositionally biased region" description="Basic residues" evidence="10">
    <location>
        <begin position="561"/>
        <end position="573"/>
    </location>
</feature>
<keyword evidence="4" id="KW-0963">Cytoplasm</keyword>
<feature type="compositionally biased region" description="Basic and acidic residues" evidence="10">
    <location>
        <begin position="460"/>
        <end position="482"/>
    </location>
</feature>
<organism evidence="11">
    <name type="scientific">Chromera velia CCMP2878</name>
    <dbReference type="NCBI Taxonomy" id="1169474"/>
    <lineage>
        <taxon>Eukaryota</taxon>
        <taxon>Sar</taxon>
        <taxon>Alveolata</taxon>
        <taxon>Colpodellida</taxon>
        <taxon>Chromeraceae</taxon>
        <taxon>Chromera</taxon>
    </lineage>
</organism>
<feature type="region of interest" description="Disordered" evidence="10">
    <location>
        <begin position="821"/>
        <end position="850"/>
    </location>
</feature>
<comment type="subunit">
    <text evidence="2">Directly interacts with tubulin-gamma; this interaction determines centrosomal localization.</text>
</comment>
<evidence type="ECO:0000256" key="10">
    <source>
        <dbReference type="SAM" id="MobiDB-lite"/>
    </source>
</evidence>
<evidence type="ECO:0000256" key="5">
    <source>
        <dbReference type="ARBA" id="ARBA00022803"/>
    </source>
</evidence>
<feature type="region of interest" description="Disordered" evidence="10">
    <location>
        <begin position="1261"/>
        <end position="1286"/>
    </location>
</feature>
<feature type="compositionally biased region" description="Polar residues" evidence="10">
    <location>
        <begin position="1"/>
        <end position="11"/>
    </location>
</feature>